<evidence type="ECO:0000313" key="3">
    <source>
        <dbReference type="EMBL" id="RPD86766.1"/>
    </source>
</evidence>
<dbReference type="OrthoDB" id="8606596at2"/>
<dbReference type="Proteomes" id="UP000272412">
    <property type="component" value="Unassembled WGS sequence"/>
</dbReference>
<feature type="compositionally biased region" description="Polar residues" evidence="1">
    <location>
        <begin position="83"/>
        <end position="93"/>
    </location>
</feature>
<gene>
    <name evidence="3" type="ORF">EGK74_07590</name>
</gene>
<feature type="chain" id="PRO_5017933508" description="Porin" evidence="2">
    <location>
        <begin position="20"/>
        <end position="114"/>
    </location>
</feature>
<sequence>MKSTAFILTALLLPTLAYAEVKIYGELKSGVESSRTKINGKPVSHTQIADQGSFIGLRGSYPIGSNGSQMTWQWEQDAPTASDKCNSSNNGSLRQEWRGRKQRGESYIGFEKDR</sequence>
<name>A0A3N4MZ65_9NEIS</name>
<dbReference type="AlphaFoldDB" id="A0A3N4MZ65"/>
<feature type="compositionally biased region" description="Basic and acidic residues" evidence="1">
    <location>
        <begin position="95"/>
        <end position="114"/>
    </location>
</feature>
<dbReference type="EMBL" id="RPFL01000018">
    <property type="protein sequence ID" value="RPD86766.1"/>
    <property type="molecule type" value="Genomic_DNA"/>
</dbReference>
<keyword evidence="2" id="KW-0732">Signal</keyword>
<protein>
    <recommendedName>
        <fullName evidence="5">Porin</fullName>
    </recommendedName>
</protein>
<keyword evidence="4" id="KW-1185">Reference proteome</keyword>
<comment type="caution">
    <text evidence="3">The sequence shown here is derived from an EMBL/GenBank/DDBJ whole genome shotgun (WGS) entry which is preliminary data.</text>
</comment>
<reference evidence="3 4" key="1">
    <citation type="submission" date="2018-11" db="EMBL/GenBank/DDBJ databases">
        <title>Neisseria weixii sp. nov. isolated from the rectal contents of plateau pika (Ochotona cruzoniae).</title>
        <authorList>
            <person name="Zhang G."/>
        </authorList>
    </citation>
    <scope>NUCLEOTIDE SEQUENCE [LARGE SCALE GENOMIC DNA]</scope>
    <source>
        <strain evidence="3 4">10009</strain>
    </source>
</reference>
<organism evidence="3 4">
    <name type="scientific">Neisseria weixii</name>
    <dbReference type="NCBI Taxonomy" id="1853276"/>
    <lineage>
        <taxon>Bacteria</taxon>
        <taxon>Pseudomonadati</taxon>
        <taxon>Pseudomonadota</taxon>
        <taxon>Betaproteobacteria</taxon>
        <taxon>Neisseriales</taxon>
        <taxon>Neisseriaceae</taxon>
        <taxon>Neisseria</taxon>
    </lineage>
</organism>
<dbReference type="Gene3D" id="2.40.160.10">
    <property type="entry name" value="Porin"/>
    <property type="match status" value="1"/>
</dbReference>
<dbReference type="SUPFAM" id="SSF56935">
    <property type="entry name" value="Porins"/>
    <property type="match status" value="1"/>
</dbReference>
<dbReference type="KEGG" id="nwx:CGZ65_02040"/>
<feature type="region of interest" description="Disordered" evidence="1">
    <location>
        <begin position="76"/>
        <end position="114"/>
    </location>
</feature>
<evidence type="ECO:0008006" key="5">
    <source>
        <dbReference type="Google" id="ProtNLM"/>
    </source>
</evidence>
<proteinExistence type="predicted"/>
<feature type="signal peptide" evidence="2">
    <location>
        <begin position="1"/>
        <end position="19"/>
    </location>
</feature>
<evidence type="ECO:0000313" key="4">
    <source>
        <dbReference type="Proteomes" id="UP000272412"/>
    </source>
</evidence>
<dbReference type="RefSeq" id="WP_096294621.1">
    <property type="nucleotide sequence ID" value="NZ_CP023429.1"/>
</dbReference>
<evidence type="ECO:0000256" key="1">
    <source>
        <dbReference type="SAM" id="MobiDB-lite"/>
    </source>
</evidence>
<evidence type="ECO:0000256" key="2">
    <source>
        <dbReference type="SAM" id="SignalP"/>
    </source>
</evidence>
<accession>A0A3N4MZ65</accession>
<dbReference type="InterPro" id="IPR023614">
    <property type="entry name" value="Porin_dom_sf"/>
</dbReference>